<accession>A0ABX9PP82</accession>
<dbReference type="EMBL" id="NSDJ01000002">
    <property type="protein sequence ID" value="RKF66340.1"/>
    <property type="molecule type" value="Genomic_DNA"/>
</dbReference>
<dbReference type="GeneID" id="302711749"/>
<gene>
    <name evidence="1" type="ORF">CKQ54_23390</name>
</gene>
<name>A0ABX9PP82_9GAMM</name>
<sequence length="64" mass="7453">MLTDEEYSQIRQEIGEAVITVLEEGKIVSVETIITQLEQKHQKVVHLHHKDRFWKAIDLLIGKS</sequence>
<protein>
    <submittedName>
        <fullName evidence="1">Uncharacterized protein</fullName>
    </submittedName>
</protein>
<comment type="caution">
    <text evidence="1">The sequence shown here is derived from an EMBL/GenBank/DDBJ whole genome shotgun (WGS) entry which is preliminary data.</text>
</comment>
<dbReference type="Proteomes" id="UP000284853">
    <property type="component" value="Unassembled WGS sequence"/>
</dbReference>
<keyword evidence="2" id="KW-1185">Reference proteome</keyword>
<reference evidence="1 2" key="1">
    <citation type="submission" date="2017-08" db="EMBL/GenBank/DDBJ databases">
        <title>Comparative genomics of bacteria isolated from necrotic lesions of AOD affected trees.</title>
        <authorList>
            <person name="Doonan J."/>
            <person name="Denman S."/>
            <person name="Mcdonald J.E."/>
        </authorList>
    </citation>
    <scope>NUCLEOTIDE SEQUENCE [LARGE SCALE GENOMIC DNA]</scope>
    <source>
        <strain evidence="1 2">CIP 105588</strain>
    </source>
</reference>
<dbReference type="RefSeq" id="WP_112288446.1">
    <property type="nucleotide sequence ID" value="NZ_JAOTIV010000026.1"/>
</dbReference>
<evidence type="ECO:0000313" key="2">
    <source>
        <dbReference type="Proteomes" id="UP000284853"/>
    </source>
</evidence>
<proteinExistence type="predicted"/>
<evidence type="ECO:0000313" key="1">
    <source>
        <dbReference type="EMBL" id="RKF66340.1"/>
    </source>
</evidence>
<organism evidence="1 2">
    <name type="scientific">Rahnella variigena</name>
    <dbReference type="NCBI Taxonomy" id="574964"/>
    <lineage>
        <taxon>Bacteria</taxon>
        <taxon>Pseudomonadati</taxon>
        <taxon>Pseudomonadota</taxon>
        <taxon>Gammaproteobacteria</taxon>
        <taxon>Enterobacterales</taxon>
        <taxon>Yersiniaceae</taxon>
        <taxon>Rahnella</taxon>
    </lineage>
</organism>